<evidence type="ECO:0000256" key="4">
    <source>
        <dbReference type="ARBA" id="ARBA00009524"/>
    </source>
</evidence>
<dbReference type="SUPFAM" id="SSF53613">
    <property type="entry name" value="Ribokinase-like"/>
    <property type="match status" value="1"/>
</dbReference>
<dbReference type="PROSITE" id="PS01050">
    <property type="entry name" value="YJEF_C_2"/>
    <property type="match status" value="1"/>
</dbReference>
<dbReference type="EC" id="5.1.99.6" evidence="19"/>
<evidence type="ECO:0000256" key="9">
    <source>
        <dbReference type="ARBA" id="ARBA00022958"/>
    </source>
</evidence>
<dbReference type="NCBIfam" id="TIGR00196">
    <property type="entry name" value="yjeF_cterm"/>
    <property type="match status" value="1"/>
</dbReference>
<evidence type="ECO:0000313" key="22">
    <source>
        <dbReference type="EMBL" id="VYU20674.1"/>
    </source>
</evidence>
<comment type="catalytic activity">
    <reaction evidence="15 17 19">
        <text>(6S)-NADHX + ADP = AMP + phosphate + NADH + H(+)</text>
        <dbReference type="Rhea" id="RHEA:32223"/>
        <dbReference type="ChEBI" id="CHEBI:15378"/>
        <dbReference type="ChEBI" id="CHEBI:43474"/>
        <dbReference type="ChEBI" id="CHEBI:57945"/>
        <dbReference type="ChEBI" id="CHEBI:64074"/>
        <dbReference type="ChEBI" id="CHEBI:456215"/>
        <dbReference type="ChEBI" id="CHEBI:456216"/>
        <dbReference type="EC" id="4.2.1.136"/>
    </reaction>
</comment>
<feature type="domain" description="YjeF N-terminal" evidence="21">
    <location>
        <begin position="9"/>
        <end position="220"/>
    </location>
</feature>
<keyword evidence="8 17" id="KW-0521">NADP</keyword>
<dbReference type="PROSITE" id="PS51383">
    <property type="entry name" value="YJEF_C_3"/>
    <property type="match status" value="1"/>
</dbReference>
<evidence type="ECO:0000256" key="14">
    <source>
        <dbReference type="ARBA" id="ARBA00025153"/>
    </source>
</evidence>
<keyword evidence="10 17" id="KW-0520">NAD</keyword>
<feature type="binding site" evidence="18">
    <location>
        <position position="163"/>
    </location>
    <ligand>
        <name>(6S)-NADPHX</name>
        <dbReference type="ChEBI" id="CHEBI:64076"/>
    </ligand>
</feature>
<evidence type="ECO:0000256" key="1">
    <source>
        <dbReference type="ARBA" id="ARBA00000013"/>
    </source>
</evidence>
<reference evidence="22" key="1">
    <citation type="submission" date="2019-11" db="EMBL/GenBank/DDBJ databases">
        <authorList>
            <person name="Feng L."/>
        </authorList>
    </citation>
    <scope>NUCLEOTIDE SEQUENCE</scope>
    <source>
        <strain evidence="22">VrattiLFYP33</strain>
    </source>
</reference>
<dbReference type="SUPFAM" id="SSF64153">
    <property type="entry name" value="YjeF N-terminal domain-like"/>
    <property type="match status" value="1"/>
</dbReference>
<comment type="function">
    <text evidence="18">Catalyzes the epimerization of the S- and R-forms of NAD(P)HX, a damaged form of NAD(P)H that is a result of enzymatic or heat-dependent hydration. This is a prerequisite for the S-specific NAD(P)H-hydrate dehydratase to allow the repair of both epimers of NAD(P)HX.</text>
</comment>
<comment type="similarity">
    <text evidence="17">Belongs to the NnrD/CARKD family.</text>
</comment>
<evidence type="ECO:0000256" key="11">
    <source>
        <dbReference type="ARBA" id="ARBA00023235"/>
    </source>
</evidence>
<evidence type="ECO:0000256" key="19">
    <source>
        <dbReference type="PIRNR" id="PIRNR017184"/>
    </source>
</evidence>
<keyword evidence="11 18" id="KW-0413">Isomerase</keyword>
<dbReference type="InterPro" id="IPR000631">
    <property type="entry name" value="CARKD"/>
</dbReference>
<evidence type="ECO:0000259" key="20">
    <source>
        <dbReference type="PROSITE" id="PS51383"/>
    </source>
</evidence>
<evidence type="ECO:0000256" key="2">
    <source>
        <dbReference type="ARBA" id="ARBA00000909"/>
    </source>
</evidence>
<keyword evidence="12 17" id="KW-0456">Lyase</keyword>
<dbReference type="EC" id="4.2.1.136" evidence="19"/>
<dbReference type="AlphaFoldDB" id="A0A6N3CYC3"/>
<dbReference type="HAMAP" id="MF_01965">
    <property type="entry name" value="NADHX_dehydratase"/>
    <property type="match status" value="1"/>
</dbReference>
<comment type="similarity">
    <text evidence="18">Belongs to the NnrE/AIBP family.</text>
</comment>
<comment type="catalytic activity">
    <reaction evidence="16 17 19">
        <text>(6S)-NADPHX + ADP = AMP + phosphate + NADPH + H(+)</text>
        <dbReference type="Rhea" id="RHEA:32235"/>
        <dbReference type="ChEBI" id="CHEBI:15378"/>
        <dbReference type="ChEBI" id="CHEBI:43474"/>
        <dbReference type="ChEBI" id="CHEBI:57783"/>
        <dbReference type="ChEBI" id="CHEBI:64076"/>
        <dbReference type="ChEBI" id="CHEBI:456215"/>
        <dbReference type="ChEBI" id="CHEBI:456216"/>
        <dbReference type="EC" id="4.2.1.136"/>
    </reaction>
</comment>
<dbReference type="InterPro" id="IPR004443">
    <property type="entry name" value="YjeF_N_dom"/>
</dbReference>
<evidence type="ECO:0000256" key="18">
    <source>
        <dbReference type="HAMAP-Rule" id="MF_01966"/>
    </source>
</evidence>
<feature type="binding site" evidence="17">
    <location>
        <position position="269"/>
    </location>
    <ligand>
        <name>(6S)-NADPHX</name>
        <dbReference type="ChEBI" id="CHEBI:64076"/>
    </ligand>
</feature>
<feature type="binding site" evidence="18">
    <location>
        <position position="125"/>
    </location>
    <ligand>
        <name>K(+)</name>
        <dbReference type="ChEBI" id="CHEBI:29103"/>
    </ligand>
</feature>
<keyword evidence="13" id="KW-0511">Multifunctional enzyme</keyword>
<dbReference type="InterPro" id="IPR036652">
    <property type="entry name" value="YjeF_N_dom_sf"/>
</dbReference>
<comment type="similarity">
    <text evidence="4 19">In the C-terminal section; belongs to the NnrD/CARKD family.</text>
</comment>
<comment type="catalytic activity">
    <reaction evidence="1 18 19">
        <text>(6R)-NADHX = (6S)-NADHX</text>
        <dbReference type="Rhea" id="RHEA:32215"/>
        <dbReference type="ChEBI" id="CHEBI:64074"/>
        <dbReference type="ChEBI" id="CHEBI:64075"/>
        <dbReference type="EC" id="5.1.99.6"/>
    </reaction>
</comment>
<accession>A0A6N3CYC3</accession>
<evidence type="ECO:0000256" key="17">
    <source>
        <dbReference type="HAMAP-Rule" id="MF_01965"/>
    </source>
</evidence>
<dbReference type="GO" id="GO:0052855">
    <property type="term" value="F:ADP-dependent NAD(P)H-hydrate dehydratase activity"/>
    <property type="evidence" value="ECO:0007669"/>
    <property type="project" value="UniProtKB-UniRule"/>
</dbReference>
<evidence type="ECO:0000256" key="12">
    <source>
        <dbReference type="ARBA" id="ARBA00023239"/>
    </source>
</evidence>
<feature type="binding site" evidence="17">
    <location>
        <position position="452"/>
    </location>
    <ligand>
        <name>(6S)-NADPHX</name>
        <dbReference type="ChEBI" id="CHEBI:64076"/>
    </ligand>
</feature>
<evidence type="ECO:0000259" key="21">
    <source>
        <dbReference type="PROSITE" id="PS51385"/>
    </source>
</evidence>
<comment type="catalytic activity">
    <reaction evidence="2 18 19">
        <text>(6R)-NADPHX = (6S)-NADPHX</text>
        <dbReference type="Rhea" id="RHEA:32227"/>
        <dbReference type="ChEBI" id="CHEBI:64076"/>
        <dbReference type="ChEBI" id="CHEBI:64077"/>
        <dbReference type="EC" id="5.1.99.6"/>
    </reaction>
</comment>
<organism evidence="22">
    <name type="scientific">Veillonella ratti</name>
    <dbReference type="NCBI Taxonomy" id="103892"/>
    <lineage>
        <taxon>Bacteria</taxon>
        <taxon>Bacillati</taxon>
        <taxon>Bacillota</taxon>
        <taxon>Negativicutes</taxon>
        <taxon>Veillonellales</taxon>
        <taxon>Veillonellaceae</taxon>
        <taxon>Veillonella</taxon>
    </lineage>
</organism>
<feature type="binding site" evidence="18">
    <location>
        <begin position="60"/>
        <end position="64"/>
    </location>
    <ligand>
        <name>(6S)-NADPHX</name>
        <dbReference type="ChEBI" id="CHEBI:64076"/>
    </ligand>
</feature>
<evidence type="ECO:0000256" key="3">
    <source>
        <dbReference type="ARBA" id="ARBA00006001"/>
    </source>
</evidence>
<dbReference type="GO" id="GO:0110051">
    <property type="term" value="P:metabolite repair"/>
    <property type="evidence" value="ECO:0007669"/>
    <property type="project" value="TreeGrafter"/>
</dbReference>
<proteinExistence type="inferred from homology"/>
<dbReference type="Pfam" id="PF03853">
    <property type="entry name" value="YjeF_N"/>
    <property type="match status" value="1"/>
</dbReference>
<sequence>MRILAKEEAKFIDQWAVEKGGLPLAVLMENAGRGVAEAIVEAFEEIESPLEIVIVAGKGNNGADGLVAARQLEEWGHEVRIVIPNDDSHASELFDQQMAAIDALEIPVLTIEDGDVFEAADVIVDGLVGTGLTGELRDSIQEILDRIEAHVETYPDTLLVAIDVPSGMNSNTGAVANGTMAMDITVTFGAPKIGMLLYPARSYCGNIAVKGLGFSREMALLDDENKNYPTELITPDLVAALLPEREETAHKGTNGHTLIIGGSDGMIGAPLLAAEAAVHAGAGKITAVVPSDCLKMLQSKIMPEVLTGSFGSLLHLRMHASEKEAVAIGPGFGRSEESMTLAKTFITTTDAPLVIDADALWAIGNMDTIGDEFAKRDFPAILTPHPGEFARLTGLSVEEIEANRVEIARQFALKYKVVLVLKGAPTVVASPEGLVAVNYGGNEGMGTGGMGDTLTGIIAGLLGQGLEELEAAMAGVYLHGAAADALYEDRNFGYTPSEVSRQLPYTITELLDFDVE</sequence>
<dbReference type="PROSITE" id="PS51385">
    <property type="entry name" value="YJEF_N"/>
    <property type="match status" value="1"/>
</dbReference>
<dbReference type="EMBL" id="CACRUX010000054">
    <property type="protein sequence ID" value="VYU20674.1"/>
    <property type="molecule type" value="Genomic_DNA"/>
</dbReference>
<feature type="binding site" evidence="18">
    <location>
        <begin position="129"/>
        <end position="135"/>
    </location>
    <ligand>
        <name>(6S)-NADPHX</name>
        <dbReference type="ChEBI" id="CHEBI:64076"/>
    </ligand>
</feature>
<keyword evidence="5 18" id="KW-0479">Metal-binding</keyword>
<evidence type="ECO:0000256" key="7">
    <source>
        <dbReference type="ARBA" id="ARBA00022840"/>
    </source>
</evidence>
<feature type="binding site" evidence="18">
    <location>
        <position position="61"/>
    </location>
    <ligand>
        <name>K(+)</name>
        <dbReference type="ChEBI" id="CHEBI:29103"/>
    </ligand>
</feature>
<dbReference type="Gene3D" id="3.40.50.10260">
    <property type="entry name" value="YjeF N-terminal domain"/>
    <property type="match status" value="1"/>
</dbReference>
<dbReference type="InterPro" id="IPR029056">
    <property type="entry name" value="Ribokinase-like"/>
</dbReference>
<evidence type="ECO:0000256" key="16">
    <source>
        <dbReference type="ARBA" id="ARBA00049209"/>
    </source>
</evidence>
<evidence type="ECO:0000256" key="6">
    <source>
        <dbReference type="ARBA" id="ARBA00022741"/>
    </source>
</evidence>
<feature type="binding site" evidence="17">
    <location>
        <begin position="422"/>
        <end position="426"/>
    </location>
    <ligand>
        <name>AMP</name>
        <dbReference type="ChEBI" id="CHEBI:456215"/>
    </ligand>
</feature>
<comment type="cofactor">
    <cofactor evidence="18 19">
        <name>K(+)</name>
        <dbReference type="ChEBI" id="CHEBI:29103"/>
    </cofactor>
    <text evidence="18 19">Binds 1 potassium ion per subunit.</text>
</comment>
<name>A0A6N3CYC3_9FIRM</name>
<dbReference type="CDD" id="cd01171">
    <property type="entry name" value="YXKO-related"/>
    <property type="match status" value="1"/>
</dbReference>
<dbReference type="GO" id="GO:0046872">
    <property type="term" value="F:metal ion binding"/>
    <property type="evidence" value="ECO:0007669"/>
    <property type="project" value="UniProtKB-UniRule"/>
</dbReference>
<evidence type="ECO:0000256" key="10">
    <source>
        <dbReference type="ARBA" id="ARBA00023027"/>
    </source>
</evidence>
<gene>
    <name evidence="22" type="primary">nnr</name>
    <name evidence="17" type="synonym">nnrD</name>
    <name evidence="18" type="synonym">nnrE</name>
    <name evidence="22" type="ORF">VRLFYP33_01442</name>
</gene>
<evidence type="ECO:0000256" key="8">
    <source>
        <dbReference type="ARBA" id="ARBA00022857"/>
    </source>
</evidence>
<evidence type="ECO:0000256" key="13">
    <source>
        <dbReference type="ARBA" id="ARBA00023268"/>
    </source>
</evidence>
<comment type="similarity">
    <text evidence="3 19">In the N-terminal section; belongs to the NnrE/AIBP family.</text>
</comment>
<dbReference type="GO" id="GO:0005524">
    <property type="term" value="F:ATP binding"/>
    <property type="evidence" value="ECO:0007669"/>
    <property type="project" value="UniProtKB-UniRule"/>
</dbReference>
<protein>
    <recommendedName>
        <fullName evidence="19">Bifunctional NAD(P)H-hydrate repair enzyme</fullName>
    </recommendedName>
    <alternativeName>
        <fullName evidence="19">Nicotinamide nucleotide repair protein</fullName>
    </alternativeName>
    <domain>
        <recommendedName>
            <fullName evidence="19">ADP-dependent (S)-NAD(P)H-hydrate dehydratase</fullName>
            <ecNumber evidence="19">4.2.1.136</ecNumber>
        </recommendedName>
        <alternativeName>
            <fullName evidence="19">ADP-dependent NAD(P)HX dehydratase</fullName>
        </alternativeName>
    </domain>
    <domain>
        <recommendedName>
            <fullName evidence="19">NAD(P)H-hydrate epimerase</fullName>
            <ecNumber evidence="19">5.1.99.6</ecNumber>
        </recommendedName>
    </domain>
</protein>
<evidence type="ECO:0000256" key="5">
    <source>
        <dbReference type="ARBA" id="ARBA00022723"/>
    </source>
</evidence>
<dbReference type="Gene3D" id="3.40.1190.20">
    <property type="match status" value="1"/>
</dbReference>
<comment type="caution">
    <text evidence="18">Lacks conserved residue(s) required for the propagation of feature annotation.</text>
</comment>
<dbReference type="RefSeq" id="WP_156704999.1">
    <property type="nucleotide sequence ID" value="NZ_CACRUX010000054.1"/>
</dbReference>
<dbReference type="NCBIfam" id="TIGR00197">
    <property type="entry name" value="yjeF_nterm"/>
    <property type="match status" value="1"/>
</dbReference>
<dbReference type="PIRSF" id="PIRSF017184">
    <property type="entry name" value="Nnr"/>
    <property type="match status" value="1"/>
</dbReference>
<comment type="subunit">
    <text evidence="17">Homotetramer.</text>
</comment>
<dbReference type="HAMAP" id="MF_01966">
    <property type="entry name" value="NADHX_epimerase"/>
    <property type="match status" value="1"/>
</dbReference>
<dbReference type="GO" id="GO:0052856">
    <property type="term" value="F:NAD(P)HX epimerase activity"/>
    <property type="evidence" value="ECO:0007669"/>
    <property type="project" value="UniProtKB-UniRule"/>
</dbReference>
<feature type="binding site" evidence="17">
    <location>
        <position position="451"/>
    </location>
    <ligand>
        <name>AMP</name>
        <dbReference type="ChEBI" id="CHEBI:456215"/>
    </ligand>
</feature>
<keyword evidence="6 17" id="KW-0547">Nucleotide-binding</keyword>
<dbReference type="PANTHER" id="PTHR12592:SF0">
    <property type="entry name" value="ATP-DEPENDENT (S)-NAD(P)H-HYDRATE DEHYDRATASE"/>
    <property type="match status" value="1"/>
</dbReference>
<comment type="function">
    <text evidence="14 19">Bifunctional enzyme that catalyzes the epimerization of the S- and R-forms of NAD(P)HX and the dehydration of the S-form of NAD(P)HX at the expense of ADP, which is converted to AMP. This allows the repair of both epimers of NAD(P)HX, a damaged form of NAD(P)H that is a result of enzymatic or heat-dependent hydration.</text>
</comment>
<dbReference type="Pfam" id="PF01256">
    <property type="entry name" value="Carb_kinase"/>
    <property type="match status" value="1"/>
</dbReference>
<keyword evidence="7 17" id="KW-0067">ATP-binding</keyword>
<comment type="function">
    <text evidence="17">Catalyzes the dehydration of the S-form of NAD(P)HX at the expense of ADP, which is converted to AMP. Together with NAD(P)HX epimerase, which catalyzes the epimerization of the S- and R-forms, the enzyme allows the repair of both epimers of NAD(P)HX, a damaged form of NAD(P)H that is a result of enzymatic or heat-dependent hydration.</text>
</comment>
<feature type="domain" description="YjeF C-terminal" evidence="20">
    <location>
        <begin position="234"/>
        <end position="510"/>
    </location>
</feature>
<feature type="binding site" evidence="18">
    <location>
        <position position="166"/>
    </location>
    <ligand>
        <name>K(+)</name>
        <dbReference type="ChEBI" id="CHEBI:29103"/>
    </ligand>
</feature>
<comment type="cofactor">
    <cofactor evidence="17">
        <name>Mg(2+)</name>
        <dbReference type="ChEBI" id="CHEBI:18420"/>
    </cofactor>
</comment>
<dbReference type="InterPro" id="IPR017953">
    <property type="entry name" value="Carbohydrate_kinase_pred_CS"/>
</dbReference>
<feature type="binding site" evidence="17">
    <location>
        <position position="331"/>
    </location>
    <ligand>
        <name>(6S)-NADPHX</name>
        <dbReference type="ChEBI" id="CHEBI:64076"/>
    </ligand>
</feature>
<feature type="binding site" evidence="17">
    <location>
        <position position="385"/>
    </location>
    <ligand>
        <name>(6S)-NADPHX</name>
        <dbReference type="ChEBI" id="CHEBI:64076"/>
    </ligand>
</feature>
<keyword evidence="9 18" id="KW-0630">Potassium</keyword>
<dbReference type="InterPro" id="IPR030677">
    <property type="entry name" value="Nnr"/>
</dbReference>
<dbReference type="PANTHER" id="PTHR12592">
    <property type="entry name" value="ATP-DEPENDENT (S)-NAD(P)H-HYDRATE DEHYDRATASE FAMILY MEMBER"/>
    <property type="match status" value="1"/>
</dbReference>
<evidence type="ECO:0000256" key="15">
    <source>
        <dbReference type="ARBA" id="ARBA00048238"/>
    </source>
</evidence>
<dbReference type="GO" id="GO:0046496">
    <property type="term" value="P:nicotinamide nucleotide metabolic process"/>
    <property type="evidence" value="ECO:0007669"/>
    <property type="project" value="UniProtKB-UniRule"/>
</dbReference>